<dbReference type="InterPro" id="IPR036691">
    <property type="entry name" value="Endo/exonu/phosph_ase_sf"/>
</dbReference>
<proteinExistence type="predicted"/>
<dbReference type="SUPFAM" id="SSF56219">
    <property type="entry name" value="DNase I-like"/>
    <property type="match status" value="1"/>
</dbReference>
<dbReference type="Gene3D" id="3.60.10.10">
    <property type="entry name" value="Endonuclease/exonuclease/phosphatase"/>
    <property type="match status" value="1"/>
</dbReference>
<dbReference type="Proteomes" id="UP000507470">
    <property type="component" value="Unassembled WGS sequence"/>
</dbReference>
<protein>
    <recommendedName>
        <fullName evidence="3">Endonuclease/exonuclease/phosphatase domain-containing protein</fullName>
    </recommendedName>
</protein>
<dbReference type="PANTHER" id="PTHR23227">
    <property type="entry name" value="BUCENTAUR RELATED"/>
    <property type="match status" value="1"/>
</dbReference>
<dbReference type="PANTHER" id="PTHR23227:SF67">
    <property type="entry name" value="CRANIOFACIAL DEVELOPMENT PROTEIN 2-LIKE"/>
    <property type="match status" value="1"/>
</dbReference>
<sequence length="239" mass="26996">MLSKESQKTLIGFEPISARIITAKFKTTHKRISLNIIQCYAPTNGTEDIKEEFYCMLEETTRKRSSKDITISMDDLDAKVGSDNTGYEQVMGRYGLGEINENGELFANHCANHNLVIGNIFPNKKCHLATWVSPDMNTENQIDHVCISKKFRRSLQDVRVKRGADASSDHHLIVAIVKLKLKKHKNNTPTGNNDVRNSARKDKRACVDKLTAEAEEATRANNIKALYDNIKLLTGKYQK</sequence>
<dbReference type="OrthoDB" id="10030815at2759"/>
<dbReference type="EMBL" id="CACVKT020001442">
    <property type="protein sequence ID" value="CAC5368115.1"/>
    <property type="molecule type" value="Genomic_DNA"/>
</dbReference>
<dbReference type="CDD" id="cd09076">
    <property type="entry name" value="L1-EN"/>
    <property type="match status" value="1"/>
</dbReference>
<name>A0A6J8AJ27_MYTCO</name>
<evidence type="ECO:0000313" key="1">
    <source>
        <dbReference type="EMBL" id="CAC5368115.1"/>
    </source>
</evidence>
<dbReference type="AlphaFoldDB" id="A0A6J8AJ27"/>
<reference evidence="1 2" key="1">
    <citation type="submission" date="2020-06" db="EMBL/GenBank/DDBJ databases">
        <authorList>
            <person name="Li R."/>
            <person name="Bekaert M."/>
        </authorList>
    </citation>
    <scope>NUCLEOTIDE SEQUENCE [LARGE SCALE GENOMIC DNA]</scope>
    <source>
        <strain evidence="2">wild</strain>
    </source>
</reference>
<accession>A0A6J8AJ27</accession>
<evidence type="ECO:0008006" key="3">
    <source>
        <dbReference type="Google" id="ProtNLM"/>
    </source>
</evidence>
<dbReference type="InterPro" id="IPR027124">
    <property type="entry name" value="Swc5/CFDP1/2"/>
</dbReference>
<gene>
    <name evidence="1" type="ORF">MCOR_7777</name>
</gene>
<keyword evidence="2" id="KW-1185">Reference proteome</keyword>
<evidence type="ECO:0000313" key="2">
    <source>
        <dbReference type="Proteomes" id="UP000507470"/>
    </source>
</evidence>
<organism evidence="1 2">
    <name type="scientific">Mytilus coruscus</name>
    <name type="common">Sea mussel</name>
    <dbReference type="NCBI Taxonomy" id="42192"/>
    <lineage>
        <taxon>Eukaryota</taxon>
        <taxon>Metazoa</taxon>
        <taxon>Spiralia</taxon>
        <taxon>Lophotrochozoa</taxon>
        <taxon>Mollusca</taxon>
        <taxon>Bivalvia</taxon>
        <taxon>Autobranchia</taxon>
        <taxon>Pteriomorphia</taxon>
        <taxon>Mytilida</taxon>
        <taxon>Mytiloidea</taxon>
        <taxon>Mytilidae</taxon>
        <taxon>Mytilinae</taxon>
        <taxon>Mytilus</taxon>
    </lineage>
</organism>